<feature type="signal peptide" evidence="1">
    <location>
        <begin position="1"/>
        <end position="19"/>
    </location>
</feature>
<evidence type="ECO:0000313" key="2">
    <source>
        <dbReference type="EMBL" id="RDV27591.1"/>
    </source>
</evidence>
<keyword evidence="3" id="KW-1185">Reference proteome</keyword>
<dbReference type="Proteomes" id="UP000256561">
    <property type="component" value="Unassembled WGS sequence"/>
</dbReference>
<reference evidence="3" key="1">
    <citation type="submission" date="2018-08" db="EMBL/GenBank/DDBJ databases">
        <authorList>
            <person name="Zhang J."/>
            <person name="Du Z.-J."/>
        </authorList>
    </citation>
    <scope>NUCLEOTIDE SEQUENCE [LARGE SCALE GENOMIC DNA]</scope>
    <source>
        <strain evidence="3">KCTC 52655</strain>
    </source>
</reference>
<evidence type="ECO:0008006" key="4">
    <source>
        <dbReference type="Google" id="ProtNLM"/>
    </source>
</evidence>
<dbReference type="AlphaFoldDB" id="A0A3D8MBT7"/>
<protein>
    <recommendedName>
        <fullName evidence="4">Lipoprotein</fullName>
    </recommendedName>
</protein>
<organism evidence="2 3">
    <name type="scientific">Alteromonas aestuariivivens</name>
    <dbReference type="NCBI Taxonomy" id="1938339"/>
    <lineage>
        <taxon>Bacteria</taxon>
        <taxon>Pseudomonadati</taxon>
        <taxon>Pseudomonadota</taxon>
        <taxon>Gammaproteobacteria</taxon>
        <taxon>Alteromonadales</taxon>
        <taxon>Alteromonadaceae</taxon>
        <taxon>Alteromonas/Salinimonas group</taxon>
        <taxon>Alteromonas</taxon>
    </lineage>
</organism>
<evidence type="ECO:0000256" key="1">
    <source>
        <dbReference type="SAM" id="SignalP"/>
    </source>
</evidence>
<sequence>MFSKFLLFPVFLAMVLSLAGCGEKEPGVGRYGMLDESTPEYTAVRFMRSIYHEDSVDVAISLSTESMARVLKNYHTNRNVQRHVMNLTFDSVEITPEGGSNVGRTEYAQKATITVFFSGMKNEERTEDLRRVDLVKVDGDWKIDRVHPDHFL</sequence>
<accession>A0A3D8MBT7</accession>
<feature type="chain" id="PRO_5017729302" description="Lipoprotein" evidence="1">
    <location>
        <begin position="20"/>
        <end position="152"/>
    </location>
</feature>
<dbReference type="PROSITE" id="PS51257">
    <property type="entry name" value="PROKAR_LIPOPROTEIN"/>
    <property type="match status" value="1"/>
</dbReference>
<gene>
    <name evidence="2" type="ORF">DXV75_04725</name>
</gene>
<evidence type="ECO:0000313" key="3">
    <source>
        <dbReference type="Proteomes" id="UP000256561"/>
    </source>
</evidence>
<name>A0A3D8MBT7_9ALTE</name>
<keyword evidence="1" id="KW-0732">Signal</keyword>
<dbReference type="EMBL" id="QRHA01000003">
    <property type="protein sequence ID" value="RDV27591.1"/>
    <property type="molecule type" value="Genomic_DNA"/>
</dbReference>
<comment type="caution">
    <text evidence="2">The sequence shown here is derived from an EMBL/GenBank/DDBJ whole genome shotgun (WGS) entry which is preliminary data.</text>
</comment>
<dbReference type="RefSeq" id="WP_115592250.1">
    <property type="nucleotide sequence ID" value="NZ_QRHA01000003.1"/>
</dbReference>
<dbReference type="OrthoDB" id="5767078at2"/>
<proteinExistence type="predicted"/>